<dbReference type="Pfam" id="PF00149">
    <property type="entry name" value="Metallophos"/>
    <property type="match status" value="1"/>
</dbReference>
<dbReference type="CDD" id="cd00838">
    <property type="entry name" value="MPP_superfamily"/>
    <property type="match status" value="1"/>
</dbReference>
<name>A0A7G9B6N7_9FIRM</name>
<dbReference type="SUPFAM" id="SSF56300">
    <property type="entry name" value="Metallo-dependent phosphatases"/>
    <property type="match status" value="1"/>
</dbReference>
<dbReference type="Gene3D" id="3.60.21.10">
    <property type="match status" value="1"/>
</dbReference>
<dbReference type="InterPro" id="IPR029052">
    <property type="entry name" value="Metallo-depent_PP-like"/>
</dbReference>
<keyword evidence="3" id="KW-1185">Reference proteome</keyword>
<dbReference type="RefSeq" id="WP_187333671.1">
    <property type="nucleotide sequence ID" value="NZ_CP060490.1"/>
</dbReference>
<proteinExistence type="predicted"/>
<evidence type="ECO:0000313" key="2">
    <source>
        <dbReference type="EMBL" id="QNL45218.1"/>
    </source>
</evidence>
<protein>
    <submittedName>
        <fullName evidence="2">Metallophosphatase family protein</fullName>
    </submittedName>
</protein>
<accession>A0A7G9B6N7</accession>
<dbReference type="Proteomes" id="UP000515960">
    <property type="component" value="Chromosome"/>
</dbReference>
<dbReference type="GO" id="GO:0016787">
    <property type="term" value="F:hydrolase activity"/>
    <property type="evidence" value="ECO:0007669"/>
    <property type="project" value="InterPro"/>
</dbReference>
<evidence type="ECO:0000259" key="1">
    <source>
        <dbReference type="Pfam" id="PF00149"/>
    </source>
</evidence>
<organism evidence="2 3">
    <name type="scientific">Oscillibacter hominis</name>
    <dbReference type="NCBI Taxonomy" id="2763056"/>
    <lineage>
        <taxon>Bacteria</taxon>
        <taxon>Bacillati</taxon>
        <taxon>Bacillota</taxon>
        <taxon>Clostridia</taxon>
        <taxon>Eubacteriales</taxon>
        <taxon>Oscillospiraceae</taxon>
        <taxon>Oscillibacter</taxon>
    </lineage>
</organism>
<evidence type="ECO:0000313" key="3">
    <source>
        <dbReference type="Proteomes" id="UP000515960"/>
    </source>
</evidence>
<dbReference type="EMBL" id="CP060490">
    <property type="protein sequence ID" value="QNL45218.1"/>
    <property type="molecule type" value="Genomic_DNA"/>
</dbReference>
<dbReference type="InterPro" id="IPR004843">
    <property type="entry name" value="Calcineurin-like_PHP"/>
</dbReference>
<sequence>MAIFITGDTHGDFSRLLPAAFHEQRDLTKEDYLIICGDFGGVWDGGDAEQQWLDWLETRSFTTLFVSGNHENYDLLRNYPISQWHGGLVQAIRPSVLHLMRGQLYNICGKRIFTMGGASSHDIRDGILEPDNPDYERKLWQLNAAGALYRVNHRSWWKEELPGEDEYRTAREALDKTGWDLDYIITHCCPSSIQDTFSGGLFQRDALTDFLDEVRERCRFQYWFFGHYHENMVVEKEFVMLYNQIIRLK</sequence>
<feature type="domain" description="Calcineurin-like phosphoesterase" evidence="1">
    <location>
        <begin position="1"/>
        <end position="230"/>
    </location>
</feature>
<dbReference type="KEGG" id="ohi:H8790_04150"/>
<gene>
    <name evidence="2" type="ORF">H8790_04150</name>
</gene>
<dbReference type="AlphaFoldDB" id="A0A7G9B6N7"/>
<reference evidence="2 3" key="1">
    <citation type="submission" date="2020-08" db="EMBL/GenBank/DDBJ databases">
        <authorList>
            <person name="Liu C."/>
            <person name="Sun Q."/>
        </authorList>
    </citation>
    <scope>NUCLEOTIDE SEQUENCE [LARGE SCALE GENOMIC DNA]</scope>
    <source>
        <strain evidence="2 3">NSJ-62</strain>
    </source>
</reference>